<evidence type="ECO:0000313" key="1">
    <source>
        <dbReference type="EMBL" id="XKQ40083.1"/>
    </source>
</evidence>
<dbReference type="EMBL" id="CP171844">
    <property type="protein sequence ID" value="XKQ40083.1"/>
    <property type="molecule type" value="Genomic_DNA"/>
</dbReference>
<evidence type="ECO:0000313" key="2">
    <source>
        <dbReference type="Proteomes" id="UP000076193"/>
    </source>
</evidence>
<gene>
    <name evidence="1" type="ORF">A4A59_023860</name>
</gene>
<protein>
    <submittedName>
        <fullName evidence="1">Uncharacterized protein</fullName>
    </submittedName>
</protein>
<proteinExistence type="predicted"/>
<sequence>MPESTTRGSKRLIDISPFKLRSSRATYKPLKDKTNDNALTPEGDHSIFLFQWHMPRKRGQALPEKRANKD</sequence>
<reference evidence="1" key="1">
    <citation type="submission" date="2024-10" db="EMBL/GenBank/DDBJ databases">
        <title>Strain of Rhizobium-related bacteria isolated fromm roots of Vavilovia formosa.</title>
        <authorList>
            <person name="Kimeklis A."/>
            <person name="Afonin A."/>
        </authorList>
    </citation>
    <scope>NUCLEOTIDE SEQUENCE</scope>
    <source>
        <strain evidence="1">Vaf12</strain>
    </source>
</reference>
<accession>A0ACD5F4A4</accession>
<name>A0ACD5F4A4_RHILE</name>
<organism evidence="1 2">
    <name type="scientific">Rhizobium leguminosarum</name>
    <dbReference type="NCBI Taxonomy" id="384"/>
    <lineage>
        <taxon>Bacteria</taxon>
        <taxon>Pseudomonadati</taxon>
        <taxon>Pseudomonadota</taxon>
        <taxon>Alphaproteobacteria</taxon>
        <taxon>Hyphomicrobiales</taxon>
        <taxon>Rhizobiaceae</taxon>
        <taxon>Rhizobium/Agrobacterium group</taxon>
        <taxon>Rhizobium</taxon>
    </lineage>
</organism>
<dbReference type="Proteomes" id="UP000076193">
    <property type="component" value="Chromosome"/>
</dbReference>